<dbReference type="AlphaFoldDB" id="A0A1W7R987"/>
<protein>
    <submittedName>
        <fullName evidence="2">Venom protein</fullName>
    </submittedName>
</protein>
<sequence>METKCILMLLLATFLTVCNLAKGDPDYYEYYWCGQSTDNCNKSCVLDGCASGFCIREDCGEEKVLGKYYYRCDTLYCTCRGCPNGKHLPDNRTTRRD</sequence>
<dbReference type="EMBL" id="GFAH01000678">
    <property type="protein sequence ID" value="JAV47711.1"/>
    <property type="molecule type" value="Transcribed_RNA"/>
</dbReference>
<keyword evidence="1" id="KW-0732">Signal</keyword>
<proteinExistence type="predicted"/>
<organism evidence="2">
    <name type="scientific">Hadrurus spadix</name>
    <dbReference type="NCBI Taxonomy" id="141984"/>
    <lineage>
        <taxon>Eukaryota</taxon>
        <taxon>Metazoa</taxon>
        <taxon>Ecdysozoa</taxon>
        <taxon>Arthropoda</taxon>
        <taxon>Chelicerata</taxon>
        <taxon>Arachnida</taxon>
        <taxon>Scorpiones</taxon>
        <taxon>Iurida</taxon>
        <taxon>Iuroidea</taxon>
        <taxon>Hadrurus</taxon>
    </lineage>
</organism>
<feature type="signal peptide" evidence="1">
    <location>
        <begin position="1"/>
        <end position="23"/>
    </location>
</feature>
<reference evidence="2" key="1">
    <citation type="submission" date="2016-11" db="EMBL/GenBank/DDBJ databases">
        <title>Venom-gland transcriptomics and venom proteomics of the black-back scorpion (Hadrurus spadix) reveal detectability challenges and an unexplored realm of animal toxin diversity.</title>
        <authorList>
            <person name="Rokyta D.R."/>
            <person name="Ward M.J."/>
        </authorList>
    </citation>
    <scope>NUCLEOTIDE SEQUENCE</scope>
    <source>
        <tissue evidence="2">Venom gland</tissue>
    </source>
</reference>
<feature type="chain" id="PRO_5010885169" evidence="1">
    <location>
        <begin position="24"/>
        <end position="97"/>
    </location>
</feature>
<accession>A0A1W7R987</accession>
<evidence type="ECO:0000313" key="2">
    <source>
        <dbReference type="EMBL" id="JAV47711.1"/>
    </source>
</evidence>
<evidence type="ECO:0000256" key="1">
    <source>
        <dbReference type="SAM" id="SignalP"/>
    </source>
</evidence>
<name>A0A1W7R987_9SCOR</name>